<dbReference type="GO" id="GO:0016042">
    <property type="term" value="P:lipid catabolic process"/>
    <property type="evidence" value="ECO:0007669"/>
    <property type="project" value="UniProtKB-UniRule"/>
</dbReference>
<evidence type="ECO:0000256" key="3">
    <source>
        <dbReference type="ARBA" id="ARBA00023098"/>
    </source>
</evidence>
<feature type="domain" description="PNPLA" evidence="5">
    <location>
        <begin position="17"/>
        <end position="188"/>
    </location>
</feature>
<evidence type="ECO:0000259" key="5">
    <source>
        <dbReference type="PROSITE" id="PS51635"/>
    </source>
</evidence>
<feature type="active site" description="Proton acceptor" evidence="4">
    <location>
        <position position="175"/>
    </location>
</feature>
<evidence type="ECO:0000256" key="1">
    <source>
        <dbReference type="ARBA" id="ARBA00022801"/>
    </source>
</evidence>
<dbReference type="AlphaFoldDB" id="A0A939QLN0"/>
<dbReference type="EMBL" id="JAGFOA010000002">
    <property type="protein sequence ID" value="MBO3663025.1"/>
    <property type="molecule type" value="Genomic_DNA"/>
</dbReference>
<keyword evidence="1 4" id="KW-0378">Hydrolase</keyword>
<feature type="short sequence motif" description="DGA/G" evidence="4">
    <location>
        <begin position="175"/>
        <end position="177"/>
    </location>
</feature>
<dbReference type="InterPro" id="IPR016035">
    <property type="entry name" value="Acyl_Trfase/lysoPLipase"/>
</dbReference>
<dbReference type="CDD" id="cd07209">
    <property type="entry name" value="Pat_hypo_Ecoli_Z1214_like"/>
    <property type="match status" value="1"/>
</dbReference>
<protein>
    <submittedName>
        <fullName evidence="6">Patatin-like phospholipase family protein</fullName>
    </submittedName>
</protein>
<dbReference type="SUPFAM" id="SSF52151">
    <property type="entry name" value="FabD/lysophospholipase-like"/>
    <property type="match status" value="1"/>
</dbReference>
<proteinExistence type="predicted"/>
<dbReference type="RefSeq" id="WP_208501646.1">
    <property type="nucleotide sequence ID" value="NZ_JAGFOA010000002.1"/>
</dbReference>
<evidence type="ECO:0000256" key="2">
    <source>
        <dbReference type="ARBA" id="ARBA00022963"/>
    </source>
</evidence>
<feature type="short sequence motif" description="GXSXG" evidence="4">
    <location>
        <begin position="48"/>
        <end position="52"/>
    </location>
</feature>
<dbReference type="PROSITE" id="PS51635">
    <property type="entry name" value="PNPLA"/>
    <property type="match status" value="1"/>
</dbReference>
<keyword evidence="3 4" id="KW-0443">Lipid metabolism</keyword>
<dbReference type="Proteomes" id="UP000680132">
    <property type="component" value="Unassembled WGS sequence"/>
</dbReference>
<sequence>MTRAEVQPPPHRAKTAFVLGGGGVRGAVEIGMVRALLERGIRPELVVGTSIGAINGALIAKDPTPAVIDALLDAWVSPEASKVYGGSLAGQFGRILRTRTHLNSPDPLRQLLEKSLGRHATFEDLAVPLMVVAAVIERAAEHVFYTGPLIPAIMASASVPGVFPATRIGDEHFIDGGIVNSIPLEHAVEAGATQIYVLQVGRIEERLVAPRTALETARVAFELARRHRYARDLATLPEGVTVHVLPSGGALEGDERITAYRNMKTVTDRIDRAYDASSAYLDEVAREGDA</sequence>
<name>A0A939QLN0_9MICO</name>
<gene>
    <name evidence="6" type="ORF">J5V96_05810</name>
</gene>
<dbReference type="InterPro" id="IPR050301">
    <property type="entry name" value="NTE"/>
</dbReference>
<dbReference type="PANTHER" id="PTHR14226">
    <property type="entry name" value="NEUROPATHY TARGET ESTERASE/SWISS CHEESE D.MELANOGASTER"/>
    <property type="match status" value="1"/>
</dbReference>
<evidence type="ECO:0000256" key="4">
    <source>
        <dbReference type="PROSITE-ProRule" id="PRU01161"/>
    </source>
</evidence>
<feature type="active site" description="Nucleophile" evidence="4">
    <location>
        <position position="50"/>
    </location>
</feature>
<reference evidence="6" key="1">
    <citation type="submission" date="2021-03" db="EMBL/GenBank/DDBJ databases">
        <title>Microbacterium sp. nov., a novel actinobacterium isolated from cow dung.</title>
        <authorList>
            <person name="Zhang L."/>
        </authorList>
    </citation>
    <scope>NUCLEOTIDE SEQUENCE</scope>
    <source>
        <strain evidence="6">NEAU-LLB</strain>
    </source>
</reference>
<dbReference type="Pfam" id="PF01734">
    <property type="entry name" value="Patatin"/>
    <property type="match status" value="1"/>
</dbReference>
<keyword evidence="7" id="KW-1185">Reference proteome</keyword>
<evidence type="ECO:0000313" key="7">
    <source>
        <dbReference type="Proteomes" id="UP000680132"/>
    </source>
</evidence>
<accession>A0A939QLN0</accession>
<keyword evidence="2 4" id="KW-0442">Lipid degradation</keyword>
<comment type="caution">
    <text evidence="6">The sequence shown here is derived from an EMBL/GenBank/DDBJ whole genome shotgun (WGS) entry which is preliminary data.</text>
</comment>
<evidence type="ECO:0000313" key="6">
    <source>
        <dbReference type="EMBL" id="MBO3663025.1"/>
    </source>
</evidence>
<dbReference type="GO" id="GO:0016787">
    <property type="term" value="F:hydrolase activity"/>
    <property type="evidence" value="ECO:0007669"/>
    <property type="project" value="UniProtKB-UniRule"/>
</dbReference>
<feature type="short sequence motif" description="GXGXXG" evidence="4">
    <location>
        <begin position="21"/>
        <end position="26"/>
    </location>
</feature>
<dbReference type="PANTHER" id="PTHR14226:SF29">
    <property type="entry name" value="NEUROPATHY TARGET ESTERASE SWS"/>
    <property type="match status" value="1"/>
</dbReference>
<dbReference type="InterPro" id="IPR002641">
    <property type="entry name" value="PNPLA_dom"/>
</dbReference>
<dbReference type="Gene3D" id="3.40.1090.10">
    <property type="entry name" value="Cytosolic phospholipase A2 catalytic domain"/>
    <property type="match status" value="2"/>
</dbReference>
<organism evidence="6 7">
    <name type="scientific">Microbacterium stercoris</name>
    <dbReference type="NCBI Taxonomy" id="2820289"/>
    <lineage>
        <taxon>Bacteria</taxon>
        <taxon>Bacillati</taxon>
        <taxon>Actinomycetota</taxon>
        <taxon>Actinomycetes</taxon>
        <taxon>Micrococcales</taxon>
        <taxon>Microbacteriaceae</taxon>
        <taxon>Microbacterium</taxon>
    </lineage>
</organism>